<evidence type="ECO:0008006" key="3">
    <source>
        <dbReference type="Google" id="ProtNLM"/>
    </source>
</evidence>
<sequence length="262" mass="30036">MKIEAENLSSAHSLEALKDQVAKDLLKKLEDYANPKIGQRLLAQKMNISERTLSRLINLENRPTYQTLLKIYRVIFDSTNDAYILEVCPQIVEKEIRKHNPTIIEDGVNYSDDIESEIIHDRVFCEIYFLAVTSPLSRELVQYRYGLHGMETLEKMCEMRALKLNNEGLYIQGSLSPNLSASTLKRVGLNLTQKFSKPLNTQVGGENLIGFYADGLDEKTYDEWLKIDERAFREKVRLSNEAGAKGEIRAFTFMVTDTMSEK</sequence>
<dbReference type="eggNOG" id="ENOG5033XYA">
    <property type="taxonomic scope" value="Bacteria"/>
</dbReference>
<protein>
    <recommendedName>
        <fullName evidence="3">HTH cro/C1-type domain-containing protein</fullName>
    </recommendedName>
</protein>
<keyword evidence="2" id="KW-1185">Reference proteome</keyword>
<dbReference type="KEGG" id="bmx:BMS_1750"/>
<dbReference type="SUPFAM" id="SSF47413">
    <property type="entry name" value="lambda repressor-like DNA-binding domains"/>
    <property type="match status" value="1"/>
</dbReference>
<gene>
    <name evidence="1" type="ordered locus">BMS_1750</name>
</gene>
<dbReference type="OrthoDB" id="5295606at2"/>
<dbReference type="AlphaFoldDB" id="E1X1I6"/>
<dbReference type="RefSeq" id="WP_014244358.1">
    <property type="nucleotide sequence ID" value="NC_016620.1"/>
</dbReference>
<dbReference type="PATRIC" id="fig|862908.3.peg.1662"/>
<dbReference type="InterPro" id="IPR001387">
    <property type="entry name" value="Cro/C1-type_HTH"/>
</dbReference>
<evidence type="ECO:0000313" key="2">
    <source>
        <dbReference type="Proteomes" id="UP000008963"/>
    </source>
</evidence>
<dbReference type="EMBL" id="FQ312005">
    <property type="protein sequence ID" value="CBW26577.1"/>
    <property type="molecule type" value="Genomic_DNA"/>
</dbReference>
<dbReference type="STRING" id="862908.BMS_1750"/>
<accession>E1X1I6</accession>
<evidence type="ECO:0000313" key="1">
    <source>
        <dbReference type="EMBL" id="CBW26577.1"/>
    </source>
</evidence>
<dbReference type="Proteomes" id="UP000008963">
    <property type="component" value="Chromosome"/>
</dbReference>
<dbReference type="HOGENOM" id="CLU_1092658_0_0_7"/>
<dbReference type="GO" id="GO:0003677">
    <property type="term" value="F:DNA binding"/>
    <property type="evidence" value="ECO:0007669"/>
    <property type="project" value="InterPro"/>
</dbReference>
<name>E1X1I6_HALMS</name>
<proteinExistence type="predicted"/>
<dbReference type="CDD" id="cd00093">
    <property type="entry name" value="HTH_XRE"/>
    <property type="match status" value="1"/>
</dbReference>
<reference evidence="2" key="1">
    <citation type="journal article" date="2013" name="ISME J.">
        <title>A small predatory core genome in the divergent marine Bacteriovorax marinus SJ and the terrestrial Bdellovibrio bacteriovorus.</title>
        <authorList>
            <person name="Crossman L.C."/>
            <person name="Chen H."/>
            <person name="Cerdeno-Tarraga A.M."/>
            <person name="Brooks K."/>
            <person name="Quail M.A."/>
            <person name="Pineiro S.A."/>
            <person name="Hobley L."/>
            <person name="Sockett R.E."/>
            <person name="Bentley S.D."/>
            <person name="Parkhill J."/>
            <person name="Williams H.N."/>
            <person name="Stine O.C."/>
        </authorList>
    </citation>
    <scope>NUCLEOTIDE SEQUENCE [LARGE SCALE GENOMIC DNA]</scope>
    <source>
        <strain evidence="2">ATCC BAA-682 / DSM 15412 / SJ</strain>
    </source>
</reference>
<dbReference type="InterPro" id="IPR010982">
    <property type="entry name" value="Lambda_DNA-bd_dom_sf"/>
</dbReference>
<organism evidence="1 2">
    <name type="scientific">Halobacteriovorax marinus (strain ATCC BAA-682 / DSM 15412 / SJ)</name>
    <name type="common">Bacteriovorax marinus</name>
    <dbReference type="NCBI Taxonomy" id="862908"/>
    <lineage>
        <taxon>Bacteria</taxon>
        <taxon>Pseudomonadati</taxon>
        <taxon>Bdellovibrionota</taxon>
        <taxon>Bacteriovoracia</taxon>
        <taxon>Bacteriovoracales</taxon>
        <taxon>Halobacteriovoraceae</taxon>
        <taxon>Halobacteriovorax</taxon>
    </lineage>
</organism>